<evidence type="ECO:0000259" key="1">
    <source>
        <dbReference type="Pfam" id="PF13391"/>
    </source>
</evidence>
<evidence type="ECO:0000313" key="3">
    <source>
        <dbReference type="Proteomes" id="UP000678016"/>
    </source>
</evidence>
<keyword evidence="2" id="KW-0255">Endonuclease</keyword>
<evidence type="ECO:0000313" key="2">
    <source>
        <dbReference type="EMBL" id="QUX31198.1"/>
    </source>
</evidence>
<dbReference type="Proteomes" id="UP000678016">
    <property type="component" value="Chromosome"/>
</dbReference>
<gene>
    <name evidence="2" type="ORF">KGD83_12310</name>
</gene>
<proteinExistence type="predicted"/>
<sequence>MSDMKAFVGVTDKAWADFLAQRPHLNEINFWRPSGKSFHKLAPGDPFLFKTKKPHDRIVGGAAFSGFALVPLSEAWAAFKEGNGRKDLAEVREAINGYRAKNKIPRIDPEEDPLIGCIMLRDPVFFPEEETFSPPPSWAYSLVQGRSYEDVTEPGHADYFAPIVKRVLGQKPAVALAEDEHAVAATWEHHGPMFGEARPTRRRMGQEAFKLALLDAYEGRCAITGQRVRPVLEAAHIHPVAAGGLHRLDNGILLRADVHKLFDEGYLSVSPRLEVRLSPRLHKDFPEAGEYTALEGKPVTVPRNKANRPSPGALEWHLSKVFKAR</sequence>
<organism evidence="2 3">
    <name type="scientific">Nocardiopsis akebiae</name>
    <dbReference type="NCBI Taxonomy" id="2831968"/>
    <lineage>
        <taxon>Bacteria</taxon>
        <taxon>Bacillati</taxon>
        <taxon>Actinomycetota</taxon>
        <taxon>Actinomycetes</taxon>
        <taxon>Streptosporangiales</taxon>
        <taxon>Nocardiopsidaceae</taxon>
        <taxon>Nocardiopsis</taxon>
    </lineage>
</organism>
<dbReference type="InterPro" id="IPR003615">
    <property type="entry name" value="HNH_nuc"/>
</dbReference>
<reference evidence="3" key="1">
    <citation type="submission" date="2021-05" db="EMBL/GenBank/DDBJ databases">
        <title>Direct Submission.</title>
        <authorList>
            <person name="Li K."/>
            <person name="Gao J."/>
        </authorList>
    </citation>
    <scope>NUCLEOTIDE SEQUENCE [LARGE SCALE GENOMIC DNA]</scope>
    <source>
        <strain evidence="3">HDS12</strain>
    </source>
</reference>
<dbReference type="CDD" id="cd00085">
    <property type="entry name" value="HNHc"/>
    <property type="match status" value="1"/>
</dbReference>
<keyword evidence="2" id="KW-0540">Nuclease</keyword>
<dbReference type="Pfam" id="PF13391">
    <property type="entry name" value="HNH_2"/>
    <property type="match status" value="1"/>
</dbReference>
<feature type="domain" description="HNH nuclease" evidence="1">
    <location>
        <begin position="221"/>
        <end position="269"/>
    </location>
</feature>
<keyword evidence="2" id="KW-0378">Hydrolase</keyword>
<dbReference type="EMBL" id="CP074132">
    <property type="protein sequence ID" value="QUX31198.1"/>
    <property type="molecule type" value="Genomic_DNA"/>
</dbReference>
<keyword evidence="3" id="KW-1185">Reference proteome</keyword>
<accession>A0ABX8CDW0</accession>
<name>A0ABX8CDW0_9ACTN</name>
<protein>
    <submittedName>
        <fullName evidence="2">HNH endonuclease</fullName>
    </submittedName>
</protein>
<dbReference type="GO" id="GO:0004519">
    <property type="term" value="F:endonuclease activity"/>
    <property type="evidence" value="ECO:0007669"/>
    <property type="project" value="UniProtKB-KW"/>
</dbReference>